<dbReference type="InterPro" id="IPR050481">
    <property type="entry name" value="UDP-glycosyltransf_plant"/>
</dbReference>
<dbReference type="Proteomes" id="UP000265520">
    <property type="component" value="Unassembled WGS sequence"/>
</dbReference>
<accession>A0A392R0B5</accession>
<comment type="caution">
    <text evidence="2">The sequence shown here is derived from an EMBL/GenBank/DDBJ whole genome shotgun (WGS) entry which is preliminary data.</text>
</comment>
<dbReference type="EMBL" id="LXQA010176366">
    <property type="protein sequence ID" value="MCI30008.1"/>
    <property type="molecule type" value="Genomic_DNA"/>
</dbReference>
<keyword evidence="3" id="KW-1185">Reference proteome</keyword>
<organism evidence="2 3">
    <name type="scientific">Trifolium medium</name>
    <dbReference type="NCBI Taxonomy" id="97028"/>
    <lineage>
        <taxon>Eukaryota</taxon>
        <taxon>Viridiplantae</taxon>
        <taxon>Streptophyta</taxon>
        <taxon>Embryophyta</taxon>
        <taxon>Tracheophyta</taxon>
        <taxon>Spermatophyta</taxon>
        <taxon>Magnoliopsida</taxon>
        <taxon>eudicotyledons</taxon>
        <taxon>Gunneridae</taxon>
        <taxon>Pentapetalae</taxon>
        <taxon>rosids</taxon>
        <taxon>fabids</taxon>
        <taxon>Fabales</taxon>
        <taxon>Fabaceae</taxon>
        <taxon>Papilionoideae</taxon>
        <taxon>50 kb inversion clade</taxon>
        <taxon>NPAAA clade</taxon>
        <taxon>Hologalegina</taxon>
        <taxon>IRL clade</taxon>
        <taxon>Trifolieae</taxon>
        <taxon>Trifolium</taxon>
    </lineage>
</organism>
<comment type="similarity">
    <text evidence="1">Belongs to the UDP-glycosyltransferase family.</text>
</comment>
<keyword evidence="2" id="KW-0808">Transferase</keyword>
<dbReference type="PANTHER" id="PTHR48048">
    <property type="entry name" value="GLYCOSYLTRANSFERASE"/>
    <property type="match status" value="1"/>
</dbReference>
<dbReference type="GO" id="GO:0035251">
    <property type="term" value="F:UDP-glucosyltransferase activity"/>
    <property type="evidence" value="ECO:0007669"/>
    <property type="project" value="InterPro"/>
</dbReference>
<feature type="non-terminal residue" evidence="2">
    <location>
        <position position="119"/>
    </location>
</feature>
<dbReference type="Gene3D" id="3.40.50.2000">
    <property type="entry name" value="Glycogen Phosphorylase B"/>
    <property type="match status" value="1"/>
</dbReference>
<dbReference type="AlphaFoldDB" id="A0A392R0B5"/>
<reference evidence="2 3" key="1">
    <citation type="journal article" date="2018" name="Front. Plant Sci.">
        <title>Red Clover (Trifolium pratense) and Zigzag Clover (T. medium) - A Picture of Genomic Similarities and Differences.</title>
        <authorList>
            <person name="Dluhosova J."/>
            <person name="Istvanek J."/>
            <person name="Nedelnik J."/>
            <person name="Repkova J."/>
        </authorList>
    </citation>
    <scope>NUCLEOTIDE SEQUENCE [LARGE SCALE GENOMIC DNA]</scope>
    <source>
        <strain evidence="3">cv. 10/8</strain>
        <tissue evidence="2">Leaf</tissue>
    </source>
</reference>
<evidence type="ECO:0000313" key="2">
    <source>
        <dbReference type="EMBL" id="MCI30008.1"/>
    </source>
</evidence>
<dbReference type="SUPFAM" id="SSF53756">
    <property type="entry name" value="UDP-Glycosyltransferase/glycogen phosphorylase"/>
    <property type="match status" value="1"/>
</dbReference>
<proteinExistence type="inferred from homology"/>
<evidence type="ECO:0000313" key="3">
    <source>
        <dbReference type="Proteomes" id="UP000265520"/>
    </source>
</evidence>
<protein>
    <submittedName>
        <fullName evidence="2">UDP-glucose flavonoid 3-O-glucosyltransferase 3-like</fullName>
    </submittedName>
</protein>
<name>A0A392R0B5_9FABA</name>
<sequence length="119" mass="13276">MKKAEVVFIPFPAPSHLVSTLEFAKLLINHDNRLRITILVMKFPHFAETDVYIKSLPISDSLNFINLPECSLPPNTDPRSAFAALFEAQKPHVRQAVSDLTTGEQHGPIAAFVVDMFCT</sequence>
<dbReference type="PANTHER" id="PTHR48048:SF45">
    <property type="entry name" value="GLYCOSYLTRANSFERASE"/>
    <property type="match status" value="1"/>
</dbReference>
<evidence type="ECO:0000256" key="1">
    <source>
        <dbReference type="ARBA" id="ARBA00009995"/>
    </source>
</evidence>